<dbReference type="Gene3D" id="3.40.30.10">
    <property type="entry name" value="Glutaredoxin"/>
    <property type="match status" value="1"/>
</dbReference>
<evidence type="ECO:0000313" key="2">
    <source>
        <dbReference type="Proteomes" id="UP001220610"/>
    </source>
</evidence>
<dbReference type="AlphaFoldDB" id="A0AAJ5WVM2"/>
<gene>
    <name evidence="1" type="primary">ytxJ</name>
    <name evidence="1" type="ORF">P0Y53_22095</name>
</gene>
<protein>
    <submittedName>
        <fullName evidence="1">Bacillithiol system redox-active protein YtxJ</fullName>
    </submittedName>
</protein>
<reference evidence="1" key="1">
    <citation type="submission" date="2023-03" db="EMBL/GenBank/DDBJ databases">
        <title>Andean soil-derived lignocellulolytic bacterial consortium as a source of novel taxa and putative plastic-active enzymes.</title>
        <authorList>
            <person name="Diaz-Garcia L."/>
            <person name="Chuvochina M."/>
            <person name="Feuerriegel G."/>
            <person name="Bunk B."/>
            <person name="Sproer C."/>
            <person name="Streit W.R."/>
            <person name="Rodriguez L.M."/>
            <person name="Overmann J."/>
            <person name="Jimenez D.J."/>
        </authorList>
    </citation>
    <scope>NUCLEOTIDE SEQUENCE</scope>
    <source>
        <strain evidence="1">MAG 7</strain>
    </source>
</reference>
<sequence>MINWINLEQAAQLDSIREQSFSRPQLIYKHSIRCGISSMVKGRLERQEAPAGIDFHYLNLIGFRAISNKIAEDFRVQHESPQVLLIKEGRCVYSASHGDIDMAAIAEQA</sequence>
<dbReference type="Proteomes" id="UP001220610">
    <property type="component" value="Chromosome"/>
</dbReference>
<name>A0AAJ5WVM2_9BACT</name>
<accession>A0AAJ5WVM2</accession>
<dbReference type="EMBL" id="CP119311">
    <property type="protein sequence ID" value="WEK35190.1"/>
    <property type="molecule type" value="Genomic_DNA"/>
</dbReference>
<proteinExistence type="predicted"/>
<dbReference type="InterPro" id="IPR022551">
    <property type="entry name" value="BrxC"/>
</dbReference>
<evidence type="ECO:0000313" key="1">
    <source>
        <dbReference type="EMBL" id="WEK35190.1"/>
    </source>
</evidence>
<dbReference type="Pfam" id="PF11009">
    <property type="entry name" value="BrxC"/>
    <property type="match status" value="1"/>
</dbReference>
<organism evidence="1 2">
    <name type="scientific">Candidatus Pseudobacter hemicellulosilyticus</name>
    <dbReference type="NCBI Taxonomy" id="3121375"/>
    <lineage>
        <taxon>Bacteria</taxon>
        <taxon>Pseudomonadati</taxon>
        <taxon>Bacteroidota</taxon>
        <taxon>Chitinophagia</taxon>
        <taxon>Chitinophagales</taxon>
        <taxon>Chitinophagaceae</taxon>
        <taxon>Pseudobacter</taxon>
    </lineage>
</organism>
<dbReference type="NCBIfam" id="TIGR04019">
    <property type="entry name" value="B_thiol_YtxJ"/>
    <property type="match status" value="1"/>
</dbReference>